<evidence type="ECO:0000313" key="8">
    <source>
        <dbReference type="Proteomes" id="UP001211907"/>
    </source>
</evidence>
<evidence type="ECO:0000256" key="1">
    <source>
        <dbReference type="ARBA" id="ARBA00022723"/>
    </source>
</evidence>
<dbReference type="GO" id="GO:0043565">
    <property type="term" value="F:sequence-specific DNA binding"/>
    <property type="evidence" value="ECO:0007669"/>
    <property type="project" value="InterPro"/>
</dbReference>
<evidence type="ECO:0000256" key="2">
    <source>
        <dbReference type="ARBA" id="ARBA00022771"/>
    </source>
</evidence>
<organism evidence="7 8">
    <name type="scientific">Physocladia obscura</name>
    <dbReference type="NCBI Taxonomy" id="109957"/>
    <lineage>
        <taxon>Eukaryota</taxon>
        <taxon>Fungi</taxon>
        <taxon>Fungi incertae sedis</taxon>
        <taxon>Chytridiomycota</taxon>
        <taxon>Chytridiomycota incertae sedis</taxon>
        <taxon>Chytridiomycetes</taxon>
        <taxon>Chytridiales</taxon>
        <taxon>Chytriomycetaceae</taxon>
        <taxon>Physocladia</taxon>
    </lineage>
</organism>
<comment type="caution">
    <text evidence="7">The sequence shown here is derived from an EMBL/GenBank/DDBJ whole genome shotgun (WGS) entry which is preliminary data.</text>
</comment>
<dbReference type="Pfam" id="PF00320">
    <property type="entry name" value="GATA"/>
    <property type="match status" value="1"/>
</dbReference>
<dbReference type="EMBL" id="JADGJH010001581">
    <property type="protein sequence ID" value="KAJ3111987.1"/>
    <property type="molecule type" value="Genomic_DNA"/>
</dbReference>
<dbReference type="AlphaFoldDB" id="A0AAD5SVB5"/>
<evidence type="ECO:0000313" key="7">
    <source>
        <dbReference type="EMBL" id="KAJ3111987.1"/>
    </source>
</evidence>
<protein>
    <submittedName>
        <fullName evidence="7">Transcription factor</fullName>
    </submittedName>
</protein>
<keyword evidence="8" id="KW-1185">Reference proteome</keyword>
<dbReference type="InterPro" id="IPR013088">
    <property type="entry name" value="Znf_NHR/GATA"/>
</dbReference>
<dbReference type="GO" id="GO:0008270">
    <property type="term" value="F:zinc ion binding"/>
    <property type="evidence" value="ECO:0007669"/>
    <property type="project" value="UniProtKB-KW"/>
</dbReference>
<dbReference type="PANTHER" id="PTHR45658">
    <property type="entry name" value="GATA TRANSCRIPTION FACTOR"/>
    <property type="match status" value="1"/>
</dbReference>
<feature type="domain" description="GATA-type" evidence="6">
    <location>
        <begin position="203"/>
        <end position="259"/>
    </location>
</feature>
<evidence type="ECO:0000256" key="3">
    <source>
        <dbReference type="ARBA" id="ARBA00022833"/>
    </source>
</evidence>
<dbReference type="GO" id="GO:0006355">
    <property type="term" value="P:regulation of DNA-templated transcription"/>
    <property type="evidence" value="ECO:0007669"/>
    <property type="project" value="InterPro"/>
</dbReference>
<gene>
    <name evidence="7" type="primary">TRPS1</name>
    <name evidence="7" type="ORF">HK100_002488</name>
</gene>
<dbReference type="InterPro" id="IPR000679">
    <property type="entry name" value="Znf_GATA"/>
</dbReference>
<dbReference type="InterPro" id="IPR051140">
    <property type="entry name" value="GATA_TF"/>
</dbReference>
<feature type="region of interest" description="Disordered" evidence="5">
    <location>
        <begin position="242"/>
        <end position="261"/>
    </location>
</feature>
<feature type="region of interest" description="Disordered" evidence="5">
    <location>
        <begin position="1"/>
        <end position="40"/>
    </location>
</feature>
<dbReference type="Gene3D" id="3.30.50.10">
    <property type="entry name" value="Erythroid Transcription Factor GATA-1, subunit A"/>
    <property type="match status" value="1"/>
</dbReference>
<evidence type="ECO:0000256" key="5">
    <source>
        <dbReference type="SAM" id="MobiDB-lite"/>
    </source>
</evidence>
<dbReference type="CDD" id="cd00202">
    <property type="entry name" value="ZnF_GATA"/>
    <property type="match status" value="1"/>
</dbReference>
<evidence type="ECO:0000256" key="4">
    <source>
        <dbReference type="PROSITE-ProRule" id="PRU00094"/>
    </source>
</evidence>
<keyword evidence="1" id="KW-0479">Metal-binding</keyword>
<dbReference type="SMART" id="SM00401">
    <property type="entry name" value="ZnF_GATA"/>
    <property type="match status" value="1"/>
</dbReference>
<dbReference type="PANTHER" id="PTHR45658:SF18">
    <property type="entry name" value="PROTEIN GAT2"/>
    <property type="match status" value="1"/>
</dbReference>
<dbReference type="SUPFAM" id="SSF57716">
    <property type="entry name" value="Glucocorticoid receptor-like (DNA-binding domain)"/>
    <property type="match status" value="1"/>
</dbReference>
<name>A0AAD5SVB5_9FUNG</name>
<dbReference type="PROSITE" id="PS50114">
    <property type="entry name" value="GATA_ZN_FINGER_2"/>
    <property type="match status" value="1"/>
</dbReference>
<keyword evidence="2 4" id="KW-0863">Zinc-finger</keyword>
<evidence type="ECO:0000259" key="6">
    <source>
        <dbReference type="PROSITE" id="PS50114"/>
    </source>
</evidence>
<feature type="compositionally biased region" description="Basic residues" evidence="5">
    <location>
        <begin position="1"/>
        <end position="11"/>
    </location>
</feature>
<proteinExistence type="predicted"/>
<dbReference type="Proteomes" id="UP001211907">
    <property type="component" value="Unassembled WGS sequence"/>
</dbReference>
<sequence length="478" mass="51702">MHKQLRTRRKSSYVSSNANRASSPPPTPAQPIARNRSRIVGDPLSVDIHAKSDLITNSTMSQPLSLGESENIPQVFTNIHRNSAVIVEESSFDNSAPFVYTNVNFKFGASNDEAHRDRINSISSVASNDVTFWSPVTDDAFSSATLLSPASETAAPLLLLETNNSLAEQNQPQSKYTEQRIRQIISDVPSAPIALTAVKDKICSYCSTTVTPMWRHGPVGYDVLCNGCGVKWKRGRILEGLERAPRPPTAPKQSTTAKRRSVPYNLQSVPEATAFSKSLSSSLSLSPTATATFPISHSKRRSVAFPAPPALPPNYHGSSSAAAVLRARNMSLPSLGFSNAQFGATATTRRNSETANNARIESRRDMLLRMFDGDSFSTGIRNTGSNFTTAFVSAPSAARRHSFSSVSEITKDTGLRGIFVCRALEMVEKCESLKAVAEAVRVLSRGKGGGGEEEIDLDVGELSGSEWEYLCSVLINVL</sequence>
<keyword evidence="3" id="KW-0862">Zinc</keyword>
<reference evidence="7" key="1">
    <citation type="submission" date="2020-05" db="EMBL/GenBank/DDBJ databases">
        <title>Phylogenomic resolution of chytrid fungi.</title>
        <authorList>
            <person name="Stajich J.E."/>
            <person name="Amses K."/>
            <person name="Simmons R."/>
            <person name="Seto K."/>
            <person name="Myers J."/>
            <person name="Bonds A."/>
            <person name="Quandt C.A."/>
            <person name="Barry K."/>
            <person name="Liu P."/>
            <person name="Grigoriev I."/>
            <person name="Longcore J.E."/>
            <person name="James T.Y."/>
        </authorList>
    </citation>
    <scope>NUCLEOTIDE SEQUENCE</scope>
    <source>
        <strain evidence="7">JEL0513</strain>
    </source>
</reference>
<accession>A0AAD5SVB5</accession>